<evidence type="ECO:0000256" key="1">
    <source>
        <dbReference type="SAM" id="MobiDB-lite"/>
    </source>
</evidence>
<evidence type="ECO:0000259" key="2">
    <source>
        <dbReference type="Pfam" id="PF15481"/>
    </source>
</evidence>
<sequence length="477" mass="52836">MLLPSFDFRFPFFPIFPILFSLGSPPRQIKVPIKVPEVHHLKGYRSPLDEGISLPDSDYFTSGEKPHVGPAEFPEEGMEGLFLPGIGGKEVPLCQKECLSKFNEAVKMAMKSGNNFDRFKGVCRNYNETVNCMDKLEGVRCSNQETFHVFTSGIRYICIEQRKAFEAVIECIDAQSTEVEKECEEVCHVKERLAHWAVQSGIMDNFMQGALSSLANGESVAAKLFGGRGENIANLGSIQHRSGKLSKANVARKSEGIETAEKGSGMTNRGEKMLDGISMQKPLKAPLSRRITPDFLRAVVQDGCELTRCQLICYRVKFDAKCGGSAGALLSEAFVRPISQAQEFLTYGHIAPFMGAFLPHQCDFMVKKEVLNEFRIPPELDDALNRKYNGQKGEGGGEREEKAVSRRAPMVEKGQPQQGEGEESADEKQSNGKEKVTKETERSGESKQQQQKAKNVSATNPGDRSKVRHVVGSTKQK</sequence>
<dbReference type="PANTHER" id="PTHR37442">
    <property type="entry name" value="F18A1.7 PROTEIN-RELATED"/>
    <property type="match status" value="1"/>
</dbReference>
<proteinExistence type="predicted"/>
<accession>A0ABD2LC16</accession>
<dbReference type="PANTHER" id="PTHR37442:SF2">
    <property type="entry name" value="CHONDROITIN PROTEOGLYCAN 4"/>
    <property type="match status" value="1"/>
</dbReference>
<feature type="compositionally biased region" description="Polar residues" evidence="1">
    <location>
        <begin position="446"/>
        <end position="462"/>
    </location>
</feature>
<feature type="compositionally biased region" description="Basic and acidic residues" evidence="1">
    <location>
        <begin position="395"/>
        <end position="404"/>
    </location>
</feature>
<evidence type="ECO:0000313" key="3">
    <source>
        <dbReference type="EMBL" id="KAL3112777.1"/>
    </source>
</evidence>
<feature type="domain" description="Chondroitin proteoglycan 4" evidence="2">
    <location>
        <begin position="94"/>
        <end position="188"/>
    </location>
</feature>
<dbReference type="EMBL" id="JBICBT010000464">
    <property type="protein sequence ID" value="KAL3112777.1"/>
    <property type="molecule type" value="Genomic_DNA"/>
</dbReference>
<gene>
    <name evidence="3" type="ORF">niasHT_019751</name>
</gene>
<name>A0ABD2LC16_9BILA</name>
<protein>
    <recommendedName>
        <fullName evidence="2">Chondroitin proteoglycan 4 domain-containing protein</fullName>
    </recommendedName>
</protein>
<reference evidence="3 4" key="1">
    <citation type="submission" date="2024-10" db="EMBL/GenBank/DDBJ databases">
        <authorList>
            <person name="Kim D."/>
        </authorList>
    </citation>
    <scope>NUCLEOTIDE SEQUENCE [LARGE SCALE GENOMIC DNA]</scope>
    <source>
        <strain evidence="3">BH-2024</strain>
    </source>
</reference>
<dbReference type="Proteomes" id="UP001620626">
    <property type="component" value="Unassembled WGS sequence"/>
</dbReference>
<dbReference type="InterPro" id="IPR029153">
    <property type="entry name" value="CPG4"/>
</dbReference>
<feature type="compositionally biased region" description="Basic and acidic residues" evidence="1">
    <location>
        <begin position="426"/>
        <end position="445"/>
    </location>
</feature>
<keyword evidence="4" id="KW-1185">Reference proteome</keyword>
<dbReference type="AlphaFoldDB" id="A0ABD2LC16"/>
<evidence type="ECO:0000313" key="4">
    <source>
        <dbReference type="Proteomes" id="UP001620626"/>
    </source>
</evidence>
<comment type="caution">
    <text evidence="3">The sequence shown here is derived from an EMBL/GenBank/DDBJ whole genome shotgun (WGS) entry which is preliminary data.</text>
</comment>
<dbReference type="InterPro" id="IPR053123">
    <property type="entry name" value="CPG4-like"/>
</dbReference>
<organism evidence="3 4">
    <name type="scientific">Heterodera trifolii</name>
    <dbReference type="NCBI Taxonomy" id="157864"/>
    <lineage>
        <taxon>Eukaryota</taxon>
        <taxon>Metazoa</taxon>
        <taxon>Ecdysozoa</taxon>
        <taxon>Nematoda</taxon>
        <taxon>Chromadorea</taxon>
        <taxon>Rhabditida</taxon>
        <taxon>Tylenchina</taxon>
        <taxon>Tylenchomorpha</taxon>
        <taxon>Tylenchoidea</taxon>
        <taxon>Heteroderidae</taxon>
        <taxon>Heteroderinae</taxon>
        <taxon>Heterodera</taxon>
    </lineage>
</organism>
<feature type="region of interest" description="Disordered" evidence="1">
    <location>
        <begin position="384"/>
        <end position="477"/>
    </location>
</feature>
<dbReference type="Pfam" id="PF15481">
    <property type="entry name" value="CPG4"/>
    <property type="match status" value="1"/>
</dbReference>